<dbReference type="GO" id="GO:0005829">
    <property type="term" value="C:cytosol"/>
    <property type="evidence" value="ECO:0007669"/>
    <property type="project" value="TreeGrafter"/>
</dbReference>
<dbReference type="PANTHER" id="PTHR24567">
    <property type="entry name" value="CRP FAMILY TRANSCRIPTIONAL REGULATORY PROTEIN"/>
    <property type="match status" value="1"/>
</dbReference>
<dbReference type="GO" id="GO:0003677">
    <property type="term" value="F:DNA binding"/>
    <property type="evidence" value="ECO:0007669"/>
    <property type="project" value="UniProtKB-KW"/>
</dbReference>
<gene>
    <name evidence="5" type="ORF">C7B82_02495</name>
</gene>
<dbReference type="InterPro" id="IPR012318">
    <property type="entry name" value="HTH_CRP"/>
</dbReference>
<dbReference type="CDD" id="cd00038">
    <property type="entry name" value="CAP_ED"/>
    <property type="match status" value="1"/>
</dbReference>
<evidence type="ECO:0000313" key="5">
    <source>
        <dbReference type="EMBL" id="PSB34357.1"/>
    </source>
</evidence>
<dbReference type="OrthoDB" id="8969464at2"/>
<dbReference type="PANTHER" id="PTHR24567:SF74">
    <property type="entry name" value="HTH-TYPE TRANSCRIPTIONAL REGULATOR ARCR"/>
    <property type="match status" value="1"/>
</dbReference>
<dbReference type="InterPro" id="IPR050397">
    <property type="entry name" value="Env_Response_Regulators"/>
</dbReference>
<dbReference type="InterPro" id="IPR036390">
    <property type="entry name" value="WH_DNA-bd_sf"/>
</dbReference>
<evidence type="ECO:0000256" key="1">
    <source>
        <dbReference type="ARBA" id="ARBA00023015"/>
    </source>
</evidence>
<dbReference type="GO" id="GO:0003700">
    <property type="term" value="F:DNA-binding transcription factor activity"/>
    <property type="evidence" value="ECO:0007669"/>
    <property type="project" value="TreeGrafter"/>
</dbReference>
<sequence>MPASRPSALPENRLLAALPPADHQRLQPHLELMTLPLKQSIYEAGDPITEVYFPRSAIVSLVANLEDGSTMEAGMVGQEGMAGIPALLGGMTKAHRAFVQVAGEAWRLKTTVLQEEFDRGDALQKLLLRYFQALFTQVAQVGVCNRFHNIEERLARWLLLVSDCMQSETFPLTQEFIAQMIGVRRAGVTVAAGILSQAGLIRYSRGQITITDRPSLEAFSCECHKVVRDEFAWLYDSTVQ</sequence>
<evidence type="ECO:0000256" key="2">
    <source>
        <dbReference type="ARBA" id="ARBA00023125"/>
    </source>
</evidence>
<reference evidence="5 6" key="2">
    <citation type="submission" date="2018-03" db="EMBL/GenBank/DDBJ databases">
        <title>The ancient ancestry and fast evolution of plastids.</title>
        <authorList>
            <person name="Moore K.R."/>
            <person name="Magnabosco C."/>
            <person name="Momper L."/>
            <person name="Gold D.A."/>
            <person name="Bosak T."/>
            <person name="Fournier G.P."/>
        </authorList>
    </citation>
    <scope>NUCLEOTIDE SEQUENCE [LARGE SCALE GENOMIC DNA]</scope>
    <source>
        <strain evidence="5 6">ULC18</strain>
    </source>
</reference>
<dbReference type="InterPro" id="IPR036388">
    <property type="entry name" value="WH-like_DNA-bd_sf"/>
</dbReference>
<dbReference type="SUPFAM" id="SSF51206">
    <property type="entry name" value="cAMP-binding domain-like"/>
    <property type="match status" value="1"/>
</dbReference>
<feature type="domain" description="Cyclic nucleotide-binding" evidence="4">
    <location>
        <begin position="14"/>
        <end position="135"/>
    </location>
</feature>
<name>A0A2T1ENN1_9CYAN</name>
<dbReference type="Proteomes" id="UP000239576">
    <property type="component" value="Unassembled WGS sequence"/>
</dbReference>
<dbReference type="InterPro" id="IPR014710">
    <property type="entry name" value="RmlC-like_jellyroll"/>
</dbReference>
<comment type="caution">
    <text evidence="5">The sequence shown here is derived from an EMBL/GenBank/DDBJ whole genome shotgun (WGS) entry which is preliminary data.</text>
</comment>
<dbReference type="EMBL" id="PVWK01000014">
    <property type="protein sequence ID" value="PSB34357.1"/>
    <property type="molecule type" value="Genomic_DNA"/>
</dbReference>
<proteinExistence type="predicted"/>
<keyword evidence="3" id="KW-0804">Transcription</keyword>
<accession>A0A2T1ENN1</accession>
<organism evidence="5 6">
    <name type="scientific">Stenomitos frigidus ULC18</name>
    <dbReference type="NCBI Taxonomy" id="2107698"/>
    <lineage>
        <taxon>Bacteria</taxon>
        <taxon>Bacillati</taxon>
        <taxon>Cyanobacteriota</taxon>
        <taxon>Cyanophyceae</taxon>
        <taxon>Leptolyngbyales</taxon>
        <taxon>Leptolyngbyaceae</taxon>
        <taxon>Stenomitos</taxon>
    </lineage>
</organism>
<evidence type="ECO:0000313" key="6">
    <source>
        <dbReference type="Proteomes" id="UP000239576"/>
    </source>
</evidence>
<protein>
    <submittedName>
        <fullName evidence="5">Crp/Fnr family transcriptional regulator</fullName>
    </submittedName>
</protein>
<dbReference type="InterPro" id="IPR000595">
    <property type="entry name" value="cNMP-bd_dom"/>
</dbReference>
<dbReference type="SMART" id="SM00100">
    <property type="entry name" value="cNMP"/>
    <property type="match status" value="1"/>
</dbReference>
<dbReference type="AlphaFoldDB" id="A0A2T1ENN1"/>
<dbReference type="Gene3D" id="1.10.10.10">
    <property type="entry name" value="Winged helix-like DNA-binding domain superfamily/Winged helix DNA-binding domain"/>
    <property type="match status" value="1"/>
</dbReference>
<dbReference type="Pfam" id="PF00027">
    <property type="entry name" value="cNMP_binding"/>
    <property type="match status" value="1"/>
</dbReference>
<dbReference type="SUPFAM" id="SSF46785">
    <property type="entry name" value="Winged helix' DNA-binding domain"/>
    <property type="match status" value="1"/>
</dbReference>
<evidence type="ECO:0000259" key="4">
    <source>
        <dbReference type="SMART" id="SM00100"/>
    </source>
</evidence>
<keyword evidence="1" id="KW-0805">Transcription regulation</keyword>
<dbReference type="InterPro" id="IPR018490">
    <property type="entry name" value="cNMP-bd_dom_sf"/>
</dbReference>
<evidence type="ECO:0000256" key="3">
    <source>
        <dbReference type="ARBA" id="ARBA00023163"/>
    </source>
</evidence>
<keyword evidence="6" id="KW-1185">Reference proteome</keyword>
<reference evidence="6" key="1">
    <citation type="submission" date="2018-02" db="EMBL/GenBank/DDBJ databases">
        <authorList>
            <person name="Moore K."/>
            <person name="Momper L."/>
        </authorList>
    </citation>
    <scope>NUCLEOTIDE SEQUENCE [LARGE SCALE GENOMIC DNA]</scope>
    <source>
        <strain evidence="6">ULC18</strain>
    </source>
</reference>
<keyword evidence="2" id="KW-0238">DNA-binding</keyword>
<dbReference type="Gene3D" id="2.60.120.10">
    <property type="entry name" value="Jelly Rolls"/>
    <property type="match status" value="1"/>
</dbReference>
<dbReference type="Pfam" id="PF13545">
    <property type="entry name" value="HTH_Crp_2"/>
    <property type="match status" value="1"/>
</dbReference>
<dbReference type="RefSeq" id="WP_106254732.1">
    <property type="nucleotide sequence ID" value="NZ_CAWNSW010000073.1"/>
</dbReference>